<name>A0AAD6MS54_9EURO</name>
<reference evidence="2" key="1">
    <citation type="journal article" date="2023" name="IMA Fungus">
        <title>Comparative genomic study of the Penicillium genus elucidates a diverse pangenome and 15 lateral gene transfer events.</title>
        <authorList>
            <person name="Petersen C."/>
            <person name="Sorensen T."/>
            <person name="Nielsen M.R."/>
            <person name="Sondergaard T.E."/>
            <person name="Sorensen J.L."/>
            <person name="Fitzpatrick D.A."/>
            <person name="Frisvad J.C."/>
            <person name="Nielsen K.L."/>
        </authorList>
    </citation>
    <scope>NUCLEOTIDE SEQUENCE</scope>
    <source>
        <strain evidence="2">IBT 17514</strain>
    </source>
</reference>
<comment type="caution">
    <text evidence="2">The sequence shown here is derived from an EMBL/GenBank/DDBJ whole genome shotgun (WGS) entry which is preliminary data.</text>
</comment>
<organism evidence="2 3">
    <name type="scientific">Penicillium malachiteum</name>
    <dbReference type="NCBI Taxonomy" id="1324776"/>
    <lineage>
        <taxon>Eukaryota</taxon>
        <taxon>Fungi</taxon>
        <taxon>Dikarya</taxon>
        <taxon>Ascomycota</taxon>
        <taxon>Pezizomycotina</taxon>
        <taxon>Eurotiomycetes</taxon>
        <taxon>Eurotiomycetidae</taxon>
        <taxon>Eurotiales</taxon>
        <taxon>Aspergillaceae</taxon>
        <taxon>Penicillium</taxon>
    </lineage>
</organism>
<feature type="compositionally biased region" description="Acidic residues" evidence="1">
    <location>
        <begin position="384"/>
        <end position="412"/>
    </location>
</feature>
<evidence type="ECO:0000313" key="3">
    <source>
        <dbReference type="Proteomes" id="UP001215712"/>
    </source>
</evidence>
<protein>
    <submittedName>
        <fullName evidence="2">Uncharacterized protein</fullName>
    </submittedName>
</protein>
<dbReference type="Proteomes" id="UP001215712">
    <property type="component" value="Unassembled WGS sequence"/>
</dbReference>
<evidence type="ECO:0000256" key="1">
    <source>
        <dbReference type="SAM" id="MobiDB-lite"/>
    </source>
</evidence>
<proteinExistence type="predicted"/>
<dbReference type="EMBL" id="JAQJAN010000018">
    <property type="protein sequence ID" value="KAJ5709779.1"/>
    <property type="molecule type" value="Genomic_DNA"/>
</dbReference>
<keyword evidence="3" id="KW-1185">Reference proteome</keyword>
<sequence length="423" mass="48370">MTELPEAIRQARYRFRPGSSCQHNQVIRYYSTPEKALLCDECHQPKRLLYACTADTPDFSPVQYEDQMPIRGVDILPATMQKAIAEGHYTSEQVEKLITAKMDVLATIMFDNDHILPEQYIIPQEATMRQSTMDWVKFMAEQQDDSDDTWDLDAVSPMPCQQRVCANCRPSLAQRAFDSLNAIVNEPYQDLPAIPEYLNRPIVLASVAASLPEPELQEWANTPGFRSWWKTVKDSVSYDVKIVVKQAKAMGLAAGQFKKLIEWFIQRCKRQSEAEASLKWLAEIQKTPSQVANFLRTLTESRTSPRLRRPLLRSPSGRFDPEQSLSSSPVWEELECQGEFVETPQWEYSDDPAYSATHRGVHQRNTDLFSAHQVAWKYAQKDADSEEETETEAEDIELDTETEQETETEPDPEQGVPLNPSNI</sequence>
<feature type="region of interest" description="Disordered" evidence="1">
    <location>
        <begin position="306"/>
        <end position="326"/>
    </location>
</feature>
<evidence type="ECO:0000313" key="2">
    <source>
        <dbReference type="EMBL" id="KAJ5709779.1"/>
    </source>
</evidence>
<gene>
    <name evidence="2" type="ORF">N7493_010070</name>
</gene>
<feature type="region of interest" description="Disordered" evidence="1">
    <location>
        <begin position="378"/>
        <end position="423"/>
    </location>
</feature>
<dbReference type="AlphaFoldDB" id="A0AAD6MS54"/>
<accession>A0AAD6MS54</accession>
<reference evidence="2" key="2">
    <citation type="submission" date="2023-01" db="EMBL/GenBank/DDBJ databases">
        <authorList>
            <person name="Petersen C."/>
        </authorList>
    </citation>
    <scope>NUCLEOTIDE SEQUENCE</scope>
    <source>
        <strain evidence="2">IBT 17514</strain>
    </source>
</reference>